<keyword evidence="4" id="KW-1185">Reference proteome</keyword>
<organism evidence="3 4">
    <name type="scientific">Chlamydomonas incerta</name>
    <dbReference type="NCBI Taxonomy" id="51695"/>
    <lineage>
        <taxon>Eukaryota</taxon>
        <taxon>Viridiplantae</taxon>
        <taxon>Chlorophyta</taxon>
        <taxon>core chlorophytes</taxon>
        <taxon>Chlorophyceae</taxon>
        <taxon>CS clade</taxon>
        <taxon>Chlamydomonadales</taxon>
        <taxon>Chlamydomonadaceae</taxon>
        <taxon>Chlamydomonas</taxon>
    </lineage>
</organism>
<gene>
    <name evidence="3" type="ORF">HXX76_008880</name>
</gene>
<feature type="coiled-coil region" evidence="1">
    <location>
        <begin position="190"/>
        <end position="217"/>
    </location>
</feature>
<evidence type="ECO:0008006" key="5">
    <source>
        <dbReference type="Google" id="ProtNLM"/>
    </source>
</evidence>
<feature type="coiled-coil region" evidence="1">
    <location>
        <begin position="134"/>
        <end position="161"/>
    </location>
</feature>
<feature type="compositionally biased region" description="Low complexity" evidence="2">
    <location>
        <begin position="302"/>
        <end position="317"/>
    </location>
</feature>
<dbReference type="AlphaFoldDB" id="A0A835VYF6"/>
<evidence type="ECO:0000256" key="1">
    <source>
        <dbReference type="SAM" id="Coils"/>
    </source>
</evidence>
<feature type="region of interest" description="Disordered" evidence="2">
    <location>
        <begin position="164"/>
        <end position="188"/>
    </location>
</feature>
<dbReference type="OrthoDB" id="544949at2759"/>
<evidence type="ECO:0000313" key="3">
    <source>
        <dbReference type="EMBL" id="KAG2432535.1"/>
    </source>
</evidence>
<dbReference type="EMBL" id="JAEHOC010000021">
    <property type="protein sequence ID" value="KAG2432535.1"/>
    <property type="molecule type" value="Genomic_DNA"/>
</dbReference>
<comment type="caution">
    <text evidence="3">The sequence shown here is derived from an EMBL/GenBank/DDBJ whole genome shotgun (WGS) entry which is preliminary data.</text>
</comment>
<keyword evidence="1" id="KW-0175">Coiled coil</keyword>
<protein>
    <recommendedName>
        <fullName evidence="5">BAR domain-containing protein</fullName>
    </recommendedName>
</protein>
<evidence type="ECO:0000313" key="4">
    <source>
        <dbReference type="Proteomes" id="UP000650467"/>
    </source>
</evidence>
<feature type="compositionally biased region" description="Basic and acidic residues" evidence="2">
    <location>
        <begin position="164"/>
        <end position="173"/>
    </location>
</feature>
<accession>A0A835VYF6</accession>
<reference evidence="3" key="1">
    <citation type="journal article" date="2020" name="bioRxiv">
        <title>Comparative genomics of Chlamydomonas.</title>
        <authorList>
            <person name="Craig R.J."/>
            <person name="Hasan A.R."/>
            <person name="Ness R.W."/>
            <person name="Keightley P.D."/>
        </authorList>
    </citation>
    <scope>NUCLEOTIDE SEQUENCE</scope>
    <source>
        <strain evidence="3">SAG 7.73</strain>
    </source>
</reference>
<evidence type="ECO:0000256" key="2">
    <source>
        <dbReference type="SAM" id="MobiDB-lite"/>
    </source>
</evidence>
<dbReference type="Proteomes" id="UP000650467">
    <property type="component" value="Unassembled WGS sequence"/>
</dbReference>
<name>A0A835VYF6_CHLIN</name>
<proteinExistence type="predicted"/>
<sequence>MGLWKRVSERTKQTLGLKGNEANWKPTSNARNTAMIEEARKFSKQLKALHRELKELGMRIDTGLSTVRTVLNAPLPRVMEMSDKGPVPVEKETGIVGSGVAFDVLTAAGSDVRSKLQAEVLHPLDQWQAAYRMIKHRNSKCEDLRLELDAKRREAAAMNVTLEKQKTRAHAADAKTPPVSEGGAGSPNKFEDAEFKLQKEEDKVTRLTQRFKDVEAEVYNALLTLINDTKVLKQYAATALVVYQNGFAHAYTAFSEALQSLQLTTSQAHMQLGVGGGVGAAPGPGLESTPSKARLSGGGDVGSPASGGASPPTAGLPVSTPPAPPAWYNEARQAATSMKYDSDDDS</sequence>
<dbReference type="Gene3D" id="1.20.1270.60">
    <property type="entry name" value="Arfaptin homology (AH) domain/BAR domain"/>
    <property type="match status" value="1"/>
</dbReference>
<feature type="region of interest" description="Disordered" evidence="2">
    <location>
        <begin position="275"/>
        <end position="346"/>
    </location>
</feature>
<dbReference type="InterPro" id="IPR027267">
    <property type="entry name" value="AH/BAR_dom_sf"/>
</dbReference>